<dbReference type="PANTHER" id="PTHR11977:SF123">
    <property type="entry name" value="GELSOLIN"/>
    <property type="match status" value="1"/>
</dbReference>
<reference evidence="4" key="1">
    <citation type="submission" date="2022-11" db="UniProtKB">
        <authorList>
            <consortium name="WormBaseParasite"/>
        </authorList>
    </citation>
    <scope>IDENTIFICATION</scope>
</reference>
<feature type="domain" description="Gelsolin-like" evidence="2">
    <location>
        <begin position="123"/>
        <end position="167"/>
    </location>
</feature>
<dbReference type="GO" id="GO:0008154">
    <property type="term" value="P:actin polymerization or depolymerization"/>
    <property type="evidence" value="ECO:0007669"/>
    <property type="project" value="TreeGrafter"/>
</dbReference>
<dbReference type="CDD" id="cd11288">
    <property type="entry name" value="gelsolin_S5_like"/>
    <property type="match status" value="1"/>
</dbReference>
<dbReference type="GO" id="GO:0005546">
    <property type="term" value="F:phosphatidylinositol-4,5-bisphosphate binding"/>
    <property type="evidence" value="ECO:0007669"/>
    <property type="project" value="TreeGrafter"/>
</dbReference>
<evidence type="ECO:0000256" key="1">
    <source>
        <dbReference type="ARBA" id="ARBA00022737"/>
    </source>
</evidence>
<dbReference type="GO" id="GO:0015629">
    <property type="term" value="C:actin cytoskeleton"/>
    <property type="evidence" value="ECO:0007669"/>
    <property type="project" value="TreeGrafter"/>
</dbReference>
<proteinExistence type="predicted"/>
<evidence type="ECO:0000313" key="3">
    <source>
        <dbReference type="Proteomes" id="UP000887540"/>
    </source>
</evidence>
<protein>
    <submittedName>
        <fullName evidence="4">Gelsolin-like domain-containing protein</fullName>
    </submittedName>
</protein>
<dbReference type="GO" id="GO:0051016">
    <property type="term" value="P:barbed-end actin filament capping"/>
    <property type="evidence" value="ECO:0007669"/>
    <property type="project" value="TreeGrafter"/>
</dbReference>
<dbReference type="InterPro" id="IPR007122">
    <property type="entry name" value="Villin/Gelsolin"/>
</dbReference>
<dbReference type="SMART" id="SM00262">
    <property type="entry name" value="GEL"/>
    <property type="match status" value="5"/>
</dbReference>
<dbReference type="WBParaSite" id="ACRNAN_scaffold10626.g18599.t1">
    <property type="protein sequence ID" value="ACRNAN_scaffold10626.g18599.t1"/>
    <property type="gene ID" value="ACRNAN_scaffold10626.g18599"/>
</dbReference>
<dbReference type="GO" id="GO:0051015">
    <property type="term" value="F:actin filament binding"/>
    <property type="evidence" value="ECO:0007669"/>
    <property type="project" value="InterPro"/>
</dbReference>
<dbReference type="GO" id="GO:0051014">
    <property type="term" value="P:actin filament severing"/>
    <property type="evidence" value="ECO:0007669"/>
    <property type="project" value="TreeGrafter"/>
</dbReference>
<dbReference type="PANTHER" id="PTHR11977">
    <property type="entry name" value="VILLIN"/>
    <property type="match status" value="1"/>
</dbReference>
<keyword evidence="1" id="KW-0677">Repeat</keyword>
<dbReference type="AlphaFoldDB" id="A0A914CI52"/>
<dbReference type="PRINTS" id="PR00597">
    <property type="entry name" value="GELSOLIN"/>
</dbReference>
<evidence type="ECO:0000313" key="4">
    <source>
        <dbReference type="WBParaSite" id="ACRNAN_scaffold10626.g18599.t1"/>
    </source>
</evidence>
<organism evidence="3 4">
    <name type="scientific">Acrobeloides nanus</name>
    <dbReference type="NCBI Taxonomy" id="290746"/>
    <lineage>
        <taxon>Eukaryota</taxon>
        <taxon>Metazoa</taxon>
        <taxon>Ecdysozoa</taxon>
        <taxon>Nematoda</taxon>
        <taxon>Chromadorea</taxon>
        <taxon>Rhabditida</taxon>
        <taxon>Tylenchina</taxon>
        <taxon>Cephalobomorpha</taxon>
        <taxon>Cephaloboidea</taxon>
        <taxon>Cephalobidae</taxon>
        <taxon>Acrobeloides</taxon>
    </lineage>
</organism>
<feature type="domain" description="Gelsolin-like" evidence="2">
    <location>
        <begin position="227"/>
        <end position="299"/>
    </location>
</feature>
<dbReference type="Proteomes" id="UP000887540">
    <property type="component" value="Unplaced"/>
</dbReference>
<dbReference type="Pfam" id="PF00626">
    <property type="entry name" value="Gelsolin"/>
    <property type="match status" value="4"/>
</dbReference>
<feature type="domain" description="Gelsolin-like" evidence="2">
    <location>
        <begin position="364"/>
        <end position="437"/>
    </location>
</feature>
<feature type="domain" description="Gelsolin-like" evidence="2">
    <location>
        <begin position="13"/>
        <end position="83"/>
    </location>
</feature>
<sequence>DSKTIKRLLDEVYGQFYDSECYLILKTYGTPAYSWDIHFWLGSKSSTDLQTVAAYRATDLDKYLNLKAKQFREIQNHESPAFLALFKDKIRYLAGEKHSIIRASSKKHFKKRLYLVKGKRNCDVFILDADEKIFVWNGPHSNNGEKIRGAEMARNIRDFERAGRATIEFIDDEWDSHAEFFTLLGAKPSPPVSKSDETDEEFEYRTIKNLKLFRVSDASGQLQMTEVQPPLSRNSLDSNDCFFLNLSSSGIYAWVGKNCTLQEKEHVWILAQKYLHEQILPSYTPICKFHEGNEPAIFRAALNWPVEPLKLKLNQAKNSKNDHEIDLHSMHIRATKLATDLPDDGKGLSKVWRIGNFALHTITELEKGIFYSGDSYIVFYKSHKVYNGIVYFWLGSQSSRDEQAAAAMFVHHIDEQESKGKAMQIRIVQGKEPEHFRRIFGDLMIILKGGNPSGFKSARELERKYEEHRTSVTKLFQVRDKKAIQIEPRASSLNSNDIFILIQAPKYCYQWNGIGANKTEYNTAEKFKEQMKLDDVELIRENEETGEFWELLGGKDLYPTGPYLT</sequence>
<keyword evidence="3" id="KW-1185">Reference proteome</keyword>
<dbReference type="InterPro" id="IPR007123">
    <property type="entry name" value="Gelsolin-like_dom"/>
</dbReference>
<dbReference type="GO" id="GO:0005737">
    <property type="term" value="C:cytoplasm"/>
    <property type="evidence" value="ECO:0007669"/>
    <property type="project" value="TreeGrafter"/>
</dbReference>
<evidence type="ECO:0000259" key="2">
    <source>
        <dbReference type="Pfam" id="PF00626"/>
    </source>
</evidence>
<dbReference type="InterPro" id="IPR029006">
    <property type="entry name" value="ADF-H/Gelsolin-like_dom_sf"/>
</dbReference>
<dbReference type="SUPFAM" id="SSF55753">
    <property type="entry name" value="Actin depolymerizing proteins"/>
    <property type="match status" value="5"/>
</dbReference>
<name>A0A914CI52_9BILA</name>
<dbReference type="Gene3D" id="3.40.20.10">
    <property type="entry name" value="Severin"/>
    <property type="match status" value="5"/>
</dbReference>
<accession>A0A914CI52</accession>